<accession>A0A1B1TBR0</accession>
<proteinExistence type="predicted"/>
<evidence type="ECO:0000313" key="2">
    <source>
        <dbReference type="EMBL" id="ANV79719.1"/>
    </source>
</evidence>
<evidence type="ECO:0000256" key="1">
    <source>
        <dbReference type="SAM" id="Phobius"/>
    </source>
</evidence>
<protein>
    <submittedName>
        <fullName evidence="2">Uncharacterized protein</fullName>
    </submittedName>
</protein>
<keyword evidence="1" id="KW-0472">Membrane</keyword>
<keyword evidence="1" id="KW-1133">Transmembrane helix</keyword>
<dbReference type="AlphaFoldDB" id="A0A1B1TBR0"/>
<keyword evidence="1" id="KW-0812">Transmembrane</keyword>
<feature type="transmembrane region" description="Helical" evidence="1">
    <location>
        <begin position="168"/>
        <end position="190"/>
    </location>
</feature>
<feature type="transmembrane region" description="Helical" evidence="1">
    <location>
        <begin position="6"/>
        <end position="26"/>
    </location>
</feature>
<organism evidence="2">
    <name type="scientific">uncultured Poseidoniia archaeon</name>
    <dbReference type="NCBI Taxonomy" id="1697135"/>
    <lineage>
        <taxon>Archaea</taxon>
        <taxon>Methanobacteriati</taxon>
        <taxon>Thermoplasmatota</taxon>
        <taxon>Candidatus Poseidoniia</taxon>
        <taxon>environmental samples</taxon>
    </lineage>
</organism>
<reference evidence="2" key="1">
    <citation type="submission" date="2014-11" db="EMBL/GenBank/DDBJ databases">
        <authorList>
            <person name="Zhu J."/>
            <person name="Qi W."/>
            <person name="Song R."/>
        </authorList>
    </citation>
    <scope>NUCLEOTIDE SEQUENCE</scope>
</reference>
<name>A0A1B1TBR0_9ARCH</name>
<feature type="transmembrane region" description="Helical" evidence="1">
    <location>
        <begin position="47"/>
        <end position="79"/>
    </location>
</feature>
<sequence length="212" mass="24646">MSDTQGFIEGVCFLGFLLILIVFVFFQAAKPENKKIQTEKAPTIIEISWIFLLIVLTVSSSGILFIPALFFCVFLRMYFVKLYQLFNSDWRTDGTPVGIQSVENLGEVLDNLPTPEEITENIVENVVDFTINEYRDKNSPLNKIVSLILWIFSPIIEFHKKNHQKRWFVFYVYFIAIFVGIPLLFLSIFIGDLIDFFYNKIVQSISSFFDTF</sequence>
<reference evidence="2" key="2">
    <citation type="journal article" date="2015" name="ISME J.">
        <title>A new class of marine Euryarchaeota group II from the Mediterranean deep chlorophyll maximum.</title>
        <authorList>
            <person name="Martin-Cuadrado A.B."/>
            <person name="Garcia-Heredia I."/>
            <person name="Molto A.G."/>
            <person name="Lopez-Ubeda R."/>
            <person name="Kimes N."/>
            <person name="Lopez-Garcia P."/>
            <person name="Moreira D."/>
            <person name="Rodriguez-Valera F."/>
        </authorList>
    </citation>
    <scope>NUCLEOTIDE SEQUENCE</scope>
</reference>
<dbReference type="EMBL" id="KP211849">
    <property type="protein sequence ID" value="ANV79719.1"/>
    <property type="molecule type" value="Genomic_DNA"/>
</dbReference>